<keyword evidence="4" id="KW-0479">Metal-binding</keyword>
<comment type="subunit">
    <text evidence="3">Monomer.</text>
</comment>
<keyword evidence="4" id="KW-0408">Iron</keyword>
<dbReference type="PANTHER" id="PTHR14464:SF4">
    <property type="entry name" value="EXONUCLEASE V"/>
    <property type="match status" value="1"/>
</dbReference>
<feature type="compositionally biased region" description="Basic and acidic residues" evidence="7">
    <location>
        <begin position="323"/>
        <end position="332"/>
    </location>
</feature>
<dbReference type="InterPro" id="IPR023214">
    <property type="entry name" value="HAD_sf"/>
</dbReference>
<keyword evidence="6" id="KW-0378">Hydrolase</keyword>
<name>A0A6G1LL40_9PEZI</name>
<keyword evidence="6" id="KW-0269">Exonuclease</keyword>
<evidence type="ECO:0000256" key="1">
    <source>
        <dbReference type="ARBA" id="ARBA00001966"/>
    </source>
</evidence>
<comment type="similarity">
    <text evidence="2">Belongs to the EXO5 family.</text>
</comment>
<dbReference type="InterPro" id="IPR019190">
    <property type="entry name" value="EXOV"/>
</dbReference>
<dbReference type="GO" id="GO:0051539">
    <property type="term" value="F:4 iron, 4 sulfur cluster binding"/>
    <property type="evidence" value="ECO:0007669"/>
    <property type="project" value="UniProtKB-KW"/>
</dbReference>
<comment type="cofactor">
    <cofactor evidence="1">
        <name>[4Fe-4S] cluster</name>
        <dbReference type="ChEBI" id="CHEBI:49883"/>
    </cofactor>
</comment>
<keyword evidence="4" id="KW-0411">Iron-sulfur</keyword>
<dbReference type="GO" id="GO:0005739">
    <property type="term" value="C:mitochondrion"/>
    <property type="evidence" value="ECO:0007669"/>
    <property type="project" value="TreeGrafter"/>
</dbReference>
<evidence type="ECO:0000256" key="7">
    <source>
        <dbReference type="SAM" id="MobiDB-lite"/>
    </source>
</evidence>
<feature type="compositionally biased region" description="Basic and acidic residues" evidence="7">
    <location>
        <begin position="273"/>
        <end position="288"/>
    </location>
</feature>
<evidence type="ECO:0000256" key="2">
    <source>
        <dbReference type="ARBA" id="ARBA00009797"/>
    </source>
</evidence>
<dbReference type="GO" id="GO:0005634">
    <property type="term" value="C:nucleus"/>
    <property type="evidence" value="ECO:0007669"/>
    <property type="project" value="TreeGrafter"/>
</dbReference>
<dbReference type="NCBIfam" id="TIGR01493">
    <property type="entry name" value="HAD-SF-IA-v2"/>
    <property type="match status" value="1"/>
</dbReference>
<evidence type="ECO:0000256" key="4">
    <source>
        <dbReference type="ARBA" id="ARBA00022485"/>
    </source>
</evidence>
<dbReference type="GO" id="GO:0045145">
    <property type="term" value="F:single-stranded DNA 5'-3' DNA exonuclease activity"/>
    <property type="evidence" value="ECO:0007669"/>
    <property type="project" value="InterPro"/>
</dbReference>
<dbReference type="OrthoDB" id="354769at2759"/>
<feature type="region of interest" description="Disordered" evidence="7">
    <location>
        <begin position="273"/>
        <end position="343"/>
    </location>
</feature>
<keyword evidence="5" id="KW-0540">Nuclease</keyword>
<organism evidence="8 9">
    <name type="scientific">Teratosphaeria nubilosa</name>
    <dbReference type="NCBI Taxonomy" id="161662"/>
    <lineage>
        <taxon>Eukaryota</taxon>
        <taxon>Fungi</taxon>
        <taxon>Dikarya</taxon>
        <taxon>Ascomycota</taxon>
        <taxon>Pezizomycotina</taxon>
        <taxon>Dothideomycetes</taxon>
        <taxon>Dothideomycetidae</taxon>
        <taxon>Mycosphaerellales</taxon>
        <taxon>Teratosphaeriaceae</taxon>
        <taxon>Teratosphaeria</taxon>
    </lineage>
</organism>
<dbReference type="EMBL" id="ML995810">
    <property type="protein sequence ID" value="KAF2773595.1"/>
    <property type="molecule type" value="Genomic_DNA"/>
</dbReference>
<reference evidence="8" key="1">
    <citation type="journal article" date="2020" name="Stud. Mycol.">
        <title>101 Dothideomycetes genomes: a test case for predicting lifestyles and emergence of pathogens.</title>
        <authorList>
            <person name="Haridas S."/>
            <person name="Albert R."/>
            <person name="Binder M."/>
            <person name="Bloem J."/>
            <person name="Labutti K."/>
            <person name="Salamov A."/>
            <person name="Andreopoulos B."/>
            <person name="Baker S."/>
            <person name="Barry K."/>
            <person name="Bills G."/>
            <person name="Bluhm B."/>
            <person name="Cannon C."/>
            <person name="Castanera R."/>
            <person name="Culley D."/>
            <person name="Daum C."/>
            <person name="Ezra D."/>
            <person name="Gonzalez J."/>
            <person name="Henrissat B."/>
            <person name="Kuo A."/>
            <person name="Liang C."/>
            <person name="Lipzen A."/>
            <person name="Lutzoni F."/>
            <person name="Magnuson J."/>
            <person name="Mondo S."/>
            <person name="Nolan M."/>
            <person name="Ohm R."/>
            <person name="Pangilinan J."/>
            <person name="Park H.-J."/>
            <person name="Ramirez L."/>
            <person name="Alfaro M."/>
            <person name="Sun H."/>
            <person name="Tritt A."/>
            <person name="Yoshinaga Y."/>
            <person name="Zwiers L.-H."/>
            <person name="Turgeon B."/>
            <person name="Goodwin S."/>
            <person name="Spatafora J."/>
            <person name="Crous P."/>
            <person name="Grigoriev I."/>
        </authorList>
    </citation>
    <scope>NUCLEOTIDE SEQUENCE</scope>
    <source>
        <strain evidence="8">CBS 116005</strain>
    </source>
</reference>
<dbReference type="Pfam" id="PF09810">
    <property type="entry name" value="Exo5"/>
    <property type="match status" value="1"/>
</dbReference>
<evidence type="ECO:0008006" key="10">
    <source>
        <dbReference type="Google" id="ProtNLM"/>
    </source>
</evidence>
<dbReference type="Proteomes" id="UP000799436">
    <property type="component" value="Unassembled WGS sequence"/>
</dbReference>
<dbReference type="Gene3D" id="3.40.50.1000">
    <property type="entry name" value="HAD superfamily/HAD-like"/>
    <property type="match status" value="1"/>
</dbReference>
<dbReference type="PANTHER" id="PTHR14464">
    <property type="entry name" value="EXONUCLEASE V"/>
    <property type="match status" value="1"/>
</dbReference>
<gene>
    <name evidence="8" type="ORF">EJ03DRAFT_333273</name>
</gene>
<feature type="region of interest" description="Disordered" evidence="7">
    <location>
        <begin position="465"/>
        <end position="485"/>
    </location>
</feature>
<keyword evidence="9" id="KW-1185">Reference proteome</keyword>
<accession>A0A6G1LL40</accession>
<dbReference type="InterPro" id="IPR036412">
    <property type="entry name" value="HAD-like_sf"/>
</dbReference>
<feature type="region of interest" description="Disordered" evidence="7">
    <location>
        <begin position="226"/>
        <end position="248"/>
    </location>
</feature>
<dbReference type="GO" id="GO:0036297">
    <property type="term" value="P:interstrand cross-link repair"/>
    <property type="evidence" value="ECO:0007669"/>
    <property type="project" value="TreeGrafter"/>
</dbReference>
<feature type="compositionally biased region" description="Basic and acidic residues" evidence="7">
    <location>
        <begin position="238"/>
        <end position="248"/>
    </location>
</feature>
<keyword evidence="4" id="KW-0004">4Fe-4S</keyword>
<evidence type="ECO:0000313" key="9">
    <source>
        <dbReference type="Proteomes" id="UP000799436"/>
    </source>
</evidence>
<dbReference type="GO" id="GO:0016791">
    <property type="term" value="F:phosphatase activity"/>
    <property type="evidence" value="ECO:0007669"/>
    <property type="project" value="UniProtKB-ARBA"/>
</dbReference>
<protein>
    <recommendedName>
        <fullName evidence="10">Exonuclease V</fullName>
    </recommendedName>
</protein>
<dbReference type="InterPro" id="IPR006439">
    <property type="entry name" value="HAD-SF_hydro_IA"/>
</dbReference>
<proteinExistence type="inferred from homology"/>
<evidence type="ECO:0000256" key="3">
    <source>
        <dbReference type="ARBA" id="ARBA00011245"/>
    </source>
</evidence>
<evidence type="ECO:0000313" key="8">
    <source>
        <dbReference type="EMBL" id="KAF2773595.1"/>
    </source>
</evidence>
<dbReference type="AlphaFoldDB" id="A0A6G1LL40"/>
<dbReference type="SUPFAM" id="SSF56784">
    <property type="entry name" value="HAD-like"/>
    <property type="match status" value="1"/>
</dbReference>
<evidence type="ECO:0000256" key="5">
    <source>
        <dbReference type="ARBA" id="ARBA00022722"/>
    </source>
</evidence>
<evidence type="ECO:0000256" key="6">
    <source>
        <dbReference type="ARBA" id="ARBA00022839"/>
    </source>
</evidence>
<dbReference type="Pfam" id="PF00702">
    <property type="entry name" value="Hydrolase"/>
    <property type="match status" value="1"/>
</dbReference>
<sequence length="744" mass="83491">MTDRGLLFPRNDDTPSNLVHDGSLWDEQQLQDLTMMWHKLEPWPYTCRGIQELNRLFWTCTLTNGNLDLITDMAKHGNMEFTHIFSAEMFQSYKPNAKVYLGAASKLGLQPNECVMVAAHLDDLKAAKSNGFGTVYVERPREERHQDWIDGGEANGWVDVWVTMSEEGFVSVAEKLGVQVLRQRQRSLNDSMAGAKISLHSAIASGDSDYGSDLDEATVDQILSQASQQPGTGAPVIEKPEILDDHGDGRPLARLARIRDDLTEVIAQLSRAEERMHGSKGRVGRESPVEVDYDEADKGAFSPNRAAEGESQQKAGTAPPAEPKPKPEKEDTLPPIQRFRTQPKKPLSVTDLISPAWCELQYWYNLTKYGKVKRTSAMKQGSKVHKKLEEQVHKEVPVDVQTKEDRFALRIWNIIQGLRTLRRTGMTRELEVWGMIDGEVVNGIVDQITTECPDEDAEAEMLQTDEKASSIAGKTDSKGKTAPAQDQRTLTDYMTSSQKGATILQQQAGNSYGFLGTLHEKPKTLYMVDVKTRQSKSLPSSDSQSRPVHYQLMMYHRLFSTLAANGVDASRIFARYGVDPNATFSDVFIAQMSAFDTASEHENLTDLCDENDPQPRDSLTEILSHNTLLTLWTLMISEFSKSIPLPSRTNTATISNLLTAEFREAKTGGLIGKRFFVFDAEVLDAYVKDELKWWRGERETKGVEIEEAFKCRICVFAEGCEWRKSKVEEGVRRGRVKREGEAVA</sequence>